<dbReference type="Proteomes" id="UP000248168">
    <property type="component" value="Unassembled WGS sequence"/>
</dbReference>
<evidence type="ECO:0000259" key="1">
    <source>
        <dbReference type="Pfam" id="PF00534"/>
    </source>
</evidence>
<evidence type="ECO:0000313" key="4">
    <source>
        <dbReference type="Proteomes" id="UP000248168"/>
    </source>
</evidence>
<dbReference type="FunCoup" id="A0A330LBQ1">
    <property type="interactions" value="37"/>
</dbReference>
<reference evidence="4" key="1">
    <citation type="submission" date="2018-04" db="EMBL/GenBank/DDBJ databases">
        <authorList>
            <person name="Lucker S."/>
            <person name="Sakoula D."/>
        </authorList>
    </citation>
    <scope>NUCLEOTIDE SEQUENCE [LARGE SCALE GENOMIC DNA]</scope>
</reference>
<evidence type="ECO:0000313" key="3">
    <source>
        <dbReference type="EMBL" id="SPP66506.1"/>
    </source>
</evidence>
<organism evidence="3 4">
    <name type="scientific">Nitrospira lenta</name>
    <dbReference type="NCBI Taxonomy" id="1436998"/>
    <lineage>
        <taxon>Bacteria</taxon>
        <taxon>Pseudomonadati</taxon>
        <taxon>Nitrospirota</taxon>
        <taxon>Nitrospiria</taxon>
        <taxon>Nitrospirales</taxon>
        <taxon>Nitrospiraceae</taxon>
        <taxon>Nitrospira</taxon>
    </lineage>
</organism>
<dbReference type="RefSeq" id="WP_121990662.1">
    <property type="nucleotide sequence ID" value="NZ_OUNR01000020.1"/>
</dbReference>
<dbReference type="Gene3D" id="3.40.50.2000">
    <property type="entry name" value="Glycogen Phosphorylase B"/>
    <property type="match status" value="2"/>
</dbReference>
<dbReference type="EMBL" id="OUNR01000020">
    <property type="protein sequence ID" value="SPP66506.1"/>
    <property type="molecule type" value="Genomic_DNA"/>
</dbReference>
<dbReference type="Pfam" id="PF00534">
    <property type="entry name" value="Glycos_transf_1"/>
    <property type="match status" value="1"/>
</dbReference>
<protein>
    <submittedName>
        <fullName evidence="3">Putative Glycosyl transferase, group 1</fullName>
    </submittedName>
</protein>
<name>A0A330LBQ1_9BACT</name>
<dbReference type="SUPFAM" id="SSF53756">
    <property type="entry name" value="UDP-Glycosyltransferase/glycogen phosphorylase"/>
    <property type="match status" value="1"/>
</dbReference>
<dbReference type="InParanoid" id="A0A330LBQ1"/>
<gene>
    <name evidence="3" type="ORF">NITLEN_70096</name>
</gene>
<keyword evidence="3" id="KW-0808">Transferase</keyword>
<keyword evidence="4" id="KW-1185">Reference proteome</keyword>
<evidence type="ECO:0000259" key="2">
    <source>
        <dbReference type="Pfam" id="PF13439"/>
    </source>
</evidence>
<dbReference type="OrthoDB" id="9795746at2"/>
<sequence length="385" mass="41860">MIVVAELAGSASYGGGERYLELLCGHLDPARFRPILICPEPGSFVGRMQRRGVDVRVVHLEPLLNPFALMRLVRVLSQENVTILQTHGARANFYGRVAGWLAGVPVVISTVHNSIADYEVSRLKRWIYSAALRATLPWATRILCVSDAVRRDVIQDDPAAAARTETVHNGVDRLSFQKPIDRTKVRRELGLTDGPLLVTVARLTPPKGHGDLIEALALLRDQWPGLQCVCVGDGELRQPLEELAAARGLSSMCRFVGSRDDVMEFYAAADVVVLPSHSEGFPFVILEALAMGKPVIATSVNGVPEVIDHLKTGLLVKARDVAGLAGAIQSLLEHPERARQLGDAGRAVVQAQFTVDRMVEKTVAVFDAALRTEGVDAPAWSRRVA</sequence>
<feature type="domain" description="Glycosyl transferase family 1" evidence="1">
    <location>
        <begin position="182"/>
        <end position="347"/>
    </location>
</feature>
<accession>A0A330LBQ1</accession>
<dbReference type="InterPro" id="IPR050194">
    <property type="entry name" value="Glycosyltransferase_grp1"/>
</dbReference>
<dbReference type="Pfam" id="PF13439">
    <property type="entry name" value="Glyco_transf_4"/>
    <property type="match status" value="1"/>
</dbReference>
<proteinExistence type="predicted"/>
<dbReference type="InterPro" id="IPR028098">
    <property type="entry name" value="Glyco_trans_4-like_N"/>
</dbReference>
<dbReference type="AlphaFoldDB" id="A0A330LBQ1"/>
<dbReference type="PANTHER" id="PTHR45947:SF3">
    <property type="entry name" value="SULFOQUINOVOSYL TRANSFERASE SQD2"/>
    <property type="match status" value="1"/>
</dbReference>
<feature type="domain" description="Glycosyltransferase subfamily 4-like N-terminal" evidence="2">
    <location>
        <begin position="13"/>
        <end position="172"/>
    </location>
</feature>
<dbReference type="InterPro" id="IPR001296">
    <property type="entry name" value="Glyco_trans_1"/>
</dbReference>
<dbReference type="GO" id="GO:0016757">
    <property type="term" value="F:glycosyltransferase activity"/>
    <property type="evidence" value="ECO:0007669"/>
    <property type="project" value="InterPro"/>
</dbReference>
<dbReference type="PANTHER" id="PTHR45947">
    <property type="entry name" value="SULFOQUINOVOSYL TRANSFERASE SQD2"/>
    <property type="match status" value="1"/>
</dbReference>